<reference evidence="1" key="3">
    <citation type="submission" date="2025-09" db="UniProtKB">
        <authorList>
            <consortium name="Ensembl"/>
        </authorList>
    </citation>
    <scope>IDENTIFICATION</scope>
</reference>
<dbReference type="Proteomes" id="UP000008144">
    <property type="component" value="Unassembled WGS sequence"/>
</dbReference>
<dbReference type="AlphaFoldDB" id="H2XP44"/>
<name>H2XP44_CIOIN</name>
<organism evidence="1 2">
    <name type="scientific">Ciona intestinalis</name>
    <name type="common">Transparent sea squirt</name>
    <name type="synonym">Ascidia intestinalis</name>
    <dbReference type="NCBI Taxonomy" id="7719"/>
    <lineage>
        <taxon>Eukaryota</taxon>
        <taxon>Metazoa</taxon>
        <taxon>Chordata</taxon>
        <taxon>Tunicata</taxon>
        <taxon>Ascidiacea</taxon>
        <taxon>Phlebobranchia</taxon>
        <taxon>Cionidae</taxon>
        <taxon>Ciona</taxon>
    </lineage>
</organism>
<evidence type="ECO:0000313" key="2">
    <source>
        <dbReference type="Proteomes" id="UP000008144"/>
    </source>
</evidence>
<sequence length="52" mass="5617">MLSSQHGSSSAFLSLLCKSSNVRPRSGVSDKCPGRRRFIVPRTSPMIAIVVV</sequence>
<reference evidence="2" key="1">
    <citation type="journal article" date="2002" name="Science">
        <title>The draft genome of Ciona intestinalis: insights into chordate and vertebrate origins.</title>
        <authorList>
            <person name="Dehal P."/>
            <person name="Satou Y."/>
            <person name="Campbell R.K."/>
            <person name="Chapman J."/>
            <person name="Degnan B."/>
            <person name="De Tomaso A."/>
            <person name="Davidson B."/>
            <person name="Di Gregorio A."/>
            <person name="Gelpke M."/>
            <person name="Goodstein D.M."/>
            <person name="Harafuji N."/>
            <person name="Hastings K.E."/>
            <person name="Ho I."/>
            <person name="Hotta K."/>
            <person name="Huang W."/>
            <person name="Kawashima T."/>
            <person name="Lemaire P."/>
            <person name="Martinez D."/>
            <person name="Meinertzhagen I.A."/>
            <person name="Necula S."/>
            <person name="Nonaka M."/>
            <person name="Putnam N."/>
            <person name="Rash S."/>
            <person name="Saiga H."/>
            <person name="Satake M."/>
            <person name="Terry A."/>
            <person name="Yamada L."/>
            <person name="Wang H.G."/>
            <person name="Awazu S."/>
            <person name="Azumi K."/>
            <person name="Boore J."/>
            <person name="Branno M."/>
            <person name="Chin-Bow S."/>
            <person name="DeSantis R."/>
            <person name="Doyle S."/>
            <person name="Francino P."/>
            <person name="Keys D.N."/>
            <person name="Haga S."/>
            <person name="Hayashi H."/>
            <person name="Hino K."/>
            <person name="Imai K.S."/>
            <person name="Inaba K."/>
            <person name="Kano S."/>
            <person name="Kobayashi K."/>
            <person name="Kobayashi M."/>
            <person name="Lee B.I."/>
            <person name="Makabe K.W."/>
            <person name="Manohar C."/>
            <person name="Matassi G."/>
            <person name="Medina M."/>
            <person name="Mochizuki Y."/>
            <person name="Mount S."/>
            <person name="Morishita T."/>
            <person name="Miura S."/>
            <person name="Nakayama A."/>
            <person name="Nishizaka S."/>
            <person name="Nomoto H."/>
            <person name="Ohta F."/>
            <person name="Oishi K."/>
            <person name="Rigoutsos I."/>
            <person name="Sano M."/>
            <person name="Sasaki A."/>
            <person name="Sasakura Y."/>
            <person name="Shoguchi E."/>
            <person name="Shin-i T."/>
            <person name="Spagnuolo A."/>
            <person name="Stainier D."/>
            <person name="Suzuki M.M."/>
            <person name="Tassy O."/>
            <person name="Takatori N."/>
            <person name="Tokuoka M."/>
            <person name="Yagi K."/>
            <person name="Yoshizaki F."/>
            <person name="Wada S."/>
            <person name="Zhang C."/>
            <person name="Hyatt P.D."/>
            <person name="Larimer F."/>
            <person name="Detter C."/>
            <person name="Doggett N."/>
            <person name="Glavina T."/>
            <person name="Hawkins T."/>
            <person name="Richardson P."/>
            <person name="Lucas S."/>
            <person name="Kohara Y."/>
            <person name="Levine M."/>
            <person name="Satoh N."/>
            <person name="Rokhsar D.S."/>
        </authorList>
    </citation>
    <scope>NUCLEOTIDE SEQUENCE [LARGE SCALE GENOMIC DNA]</scope>
</reference>
<dbReference type="Ensembl" id="ENSCINT00000033837.1">
    <property type="protein sequence ID" value="ENSCINP00000031427.1"/>
    <property type="gene ID" value="ENSCING00000020530.1"/>
</dbReference>
<evidence type="ECO:0000313" key="1">
    <source>
        <dbReference type="Ensembl" id="ENSCINP00000031427.1"/>
    </source>
</evidence>
<protein>
    <submittedName>
        <fullName evidence="1">Uncharacterized protein</fullName>
    </submittedName>
</protein>
<accession>H2XP44</accession>
<dbReference type="HOGENOM" id="CLU_3086499_0_0_1"/>
<keyword evidence="2" id="KW-1185">Reference proteome</keyword>
<dbReference type="InParanoid" id="H2XP44"/>
<reference evidence="1" key="2">
    <citation type="submission" date="2025-08" db="UniProtKB">
        <authorList>
            <consortium name="Ensembl"/>
        </authorList>
    </citation>
    <scope>IDENTIFICATION</scope>
</reference>
<proteinExistence type="predicted"/>